<dbReference type="Proteomes" id="UP000280271">
    <property type="component" value="Unassembled WGS sequence"/>
</dbReference>
<dbReference type="RefSeq" id="WP_120373498.1">
    <property type="nucleotide sequence ID" value="NZ_RCHC01000016.1"/>
</dbReference>
<keyword evidence="3" id="KW-1185">Reference proteome</keyword>
<evidence type="ECO:0000256" key="1">
    <source>
        <dbReference type="SAM" id="MobiDB-lite"/>
    </source>
</evidence>
<comment type="caution">
    <text evidence="2">The sequence shown here is derived from an EMBL/GenBank/DDBJ whole genome shotgun (WGS) entry which is preliminary data.</text>
</comment>
<organism evidence="2 3">
    <name type="scientific">Acinetobacter chengduensis</name>
    <dbReference type="NCBI Taxonomy" id="2420890"/>
    <lineage>
        <taxon>Bacteria</taxon>
        <taxon>Pseudomonadati</taxon>
        <taxon>Pseudomonadota</taxon>
        <taxon>Gammaproteobacteria</taxon>
        <taxon>Moraxellales</taxon>
        <taxon>Moraxellaceae</taxon>
        <taxon>Acinetobacter</taxon>
    </lineage>
</organism>
<accession>A0ABX9TTC9</accession>
<sequence length="361" mass="41972">MQLFQDFFDQSKQLNQAPFYKQQKIPFHTPTEKYKGILIALKVPNLPAPLHYLNFFVQLGQVNVPILQHAHNKSALDTKKIHLMSSCSARMVGQFEAHQKDATFDLASRHIHIADDADVFGDFPNFQFQREHSELRLDLSVQSSDIVSCITKLRMGMAEHWSVLSQCQGQVAYKGQVYNINQLGTLEFARARAFPHFPLAFYSMSMLNLRNDRQLIFMQLRDTRNQIVQSRIYLRDLQANTQQMFDTAVYFRIHRVYPKITTPSGRNMYLPREFEWCMQNENMQIRLQGQSRGDFKFGLGAGYAGSFSYQIQLNEQLEEGEGGYSEYIDCRNLNWQEHQQDQSVRMTQADSMPVLVKNSQN</sequence>
<gene>
    <name evidence="2" type="ORF">D9K81_13735</name>
</gene>
<evidence type="ECO:0000313" key="3">
    <source>
        <dbReference type="Proteomes" id="UP000280271"/>
    </source>
</evidence>
<dbReference type="EMBL" id="RCHC01000016">
    <property type="protein sequence ID" value="RLL19664.1"/>
    <property type="molecule type" value="Genomic_DNA"/>
</dbReference>
<reference evidence="2 3" key="1">
    <citation type="submission" date="2018-09" db="EMBL/GenBank/DDBJ databases">
        <title>The draft genome of Acinetobacter sp. strains.</title>
        <authorList>
            <person name="Qin J."/>
            <person name="Feng Y."/>
            <person name="Zong Z."/>
        </authorList>
    </citation>
    <scope>NUCLEOTIDE SEQUENCE [LARGE SCALE GENOMIC DNA]</scope>
    <source>
        <strain evidence="2 3">WCHAc060005</strain>
    </source>
</reference>
<protein>
    <submittedName>
        <fullName evidence="2">Uncharacterized protein</fullName>
    </submittedName>
</protein>
<proteinExistence type="predicted"/>
<evidence type="ECO:0000313" key="2">
    <source>
        <dbReference type="EMBL" id="RLL19664.1"/>
    </source>
</evidence>
<dbReference type="InterPro" id="IPR046611">
    <property type="entry name" value="DUF6670"/>
</dbReference>
<feature type="compositionally biased region" description="Polar residues" evidence="1">
    <location>
        <begin position="341"/>
        <end position="350"/>
    </location>
</feature>
<dbReference type="Pfam" id="PF20375">
    <property type="entry name" value="DUF6670"/>
    <property type="match status" value="1"/>
</dbReference>
<feature type="region of interest" description="Disordered" evidence="1">
    <location>
        <begin position="341"/>
        <end position="361"/>
    </location>
</feature>
<name>A0ABX9TTC9_9GAMM</name>